<evidence type="ECO:0000313" key="2">
    <source>
        <dbReference type="Proteomes" id="UP000005239"/>
    </source>
</evidence>
<proteinExistence type="predicted"/>
<protein>
    <submittedName>
        <fullName evidence="1">Uncharacterized protein</fullName>
    </submittedName>
</protein>
<reference evidence="2" key="1">
    <citation type="journal article" date="2008" name="Nat. Genet.">
        <title>The Pristionchus pacificus genome provides a unique perspective on nematode lifestyle and parasitism.</title>
        <authorList>
            <person name="Dieterich C."/>
            <person name="Clifton S.W."/>
            <person name="Schuster L.N."/>
            <person name="Chinwalla A."/>
            <person name="Delehaunty K."/>
            <person name="Dinkelacker I."/>
            <person name="Fulton L."/>
            <person name="Fulton R."/>
            <person name="Godfrey J."/>
            <person name="Minx P."/>
            <person name="Mitreva M."/>
            <person name="Roeseler W."/>
            <person name="Tian H."/>
            <person name="Witte H."/>
            <person name="Yang S.P."/>
            <person name="Wilson R.K."/>
            <person name="Sommer R.J."/>
        </authorList>
    </citation>
    <scope>NUCLEOTIDE SEQUENCE [LARGE SCALE GENOMIC DNA]</scope>
    <source>
        <strain evidence="2">PS312</strain>
    </source>
</reference>
<gene>
    <name evidence="1" type="primary">WBGene00283261</name>
</gene>
<accession>A0A8R1Z4X7</accession>
<dbReference type="Proteomes" id="UP000005239">
    <property type="component" value="Unassembled WGS sequence"/>
</dbReference>
<reference evidence="1" key="2">
    <citation type="submission" date="2022-06" db="UniProtKB">
        <authorList>
            <consortium name="EnsemblMetazoa"/>
        </authorList>
    </citation>
    <scope>IDENTIFICATION</scope>
    <source>
        <strain evidence="1">PS312</strain>
    </source>
</reference>
<organism evidence="1 2">
    <name type="scientific">Pristionchus pacificus</name>
    <name type="common">Parasitic nematode worm</name>
    <dbReference type="NCBI Taxonomy" id="54126"/>
    <lineage>
        <taxon>Eukaryota</taxon>
        <taxon>Metazoa</taxon>
        <taxon>Ecdysozoa</taxon>
        <taxon>Nematoda</taxon>
        <taxon>Chromadorea</taxon>
        <taxon>Rhabditida</taxon>
        <taxon>Rhabditina</taxon>
        <taxon>Diplogasteromorpha</taxon>
        <taxon>Diplogasteroidea</taxon>
        <taxon>Neodiplogasteridae</taxon>
        <taxon>Pristionchus</taxon>
    </lineage>
</organism>
<accession>A0A2A6CEQ3</accession>
<keyword evidence="2" id="KW-1185">Reference proteome</keyword>
<sequence>MADEAAASDRLPSALRRDSTQPDIAPAAVTNCIPIAWKSNISIDERSGISTIINACEIWDLSPGVSRLDEDGEISNLMGNFVHEHPRKDAPMASPSVKLWAKSATRLRYAATCEERLLGRTEH</sequence>
<name>A0A2A6CEQ3_PRIPA</name>
<dbReference type="AlphaFoldDB" id="A0A2A6CEQ3"/>
<evidence type="ECO:0000313" key="1">
    <source>
        <dbReference type="EnsemblMetazoa" id="PPA44892.1"/>
    </source>
</evidence>
<dbReference type="EnsemblMetazoa" id="PPA44892.1">
    <property type="protein sequence ID" value="PPA44892.1"/>
    <property type="gene ID" value="WBGene00283261"/>
</dbReference>